<dbReference type="InterPro" id="IPR009057">
    <property type="entry name" value="Homeodomain-like_sf"/>
</dbReference>
<gene>
    <name evidence="5" type="ORF">ENE74_13235</name>
</gene>
<comment type="caution">
    <text evidence="5">The sequence shown here is derived from an EMBL/GenBank/DDBJ whole genome shotgun (WGS) entry which is preliminary data.</text>
</comment>
<keyword evidence="1 2" id="KW-0238">DNA-binding</keyword>
<evidence type="ECO:0000313" key="6">
    <source>
        <dbReference type="Proteomes" id="UP000282977"/>
    </source>
</evidence>
<accession>A0A437J5Q9</accession>
<dbReference type="Proteomes" id="UP000282977">
    <property type="component" value="Unassembled WGS sequence"/>
</dbReference>
<sequence>MTRSRTSPAAPKTEQSKGNATRGTRLDREDWILAARRALVEGGVAAVKIVPLAKALNITSGSFYWHFADQPALLAALLADWEVSNTRAFIEAAAGDIDPHKKFERVVEVWLGEIDFDPRYDSAVRDWARASPMVEAAVRRIDDMRLEILHGIFLEMGHADPEAMVRARIAYYHQVGYYAMRMREPKTVRKALRPVYIKLLTGHA</sequence>
<dbReference type="EMBL" id="RZUL01000004">
    <property type="protein sequence ID" value="RVT40279.1"/>
    <property type="molecule type" value="Genomic_DNA"/>
</dbReference>
<evidence type="ECO:0000256" key="1">
    <source>
        <dbReference type="ARBA" id="ARBA00023125"/>
    </source>
</evidence>
<feature type="domain" description="HTH tetR-type" evidence="4">
    <location>
        <begin position="25"/>
        <end position="85"/>
    </location>
</feature>
<name>A0A437J5Q9_9SPHN</name>
<evidence type="ECO:0000313" key="5">
    <source>
        <dbReference type="EMBL" id="RVT40279.1"/>
    </source>
</evidence>
<dbReference type="PANTHER" id="PTHR30055:SF239">
    <property type="entry name" value="TRANSCRIPTIONAL REGULATORY PROTEIN"/>
    <property type="match status" value="1"/>
</dbReference>
<evidence type="ECO:0000256" key="3">
    <source>
        <dbReference type="SAM" id="MobiDB-lite"/>
    </source>
</evidence>
<dbReference type="Gene3D" id="1.10.357.10">
    <property type="entry name" value="Tetracycline Repressor, domain 2"/>
    <property type="match status" value="1"/>
</dbReference>
<organism evidence="5 6">
    <name type="scientific">Sphingobium algorifonticola</name>
    <dbReference type="NCBI Taxonomy" id="2008318"/>
    <lineage>
        <taxon>Bacteria</taxon>
        <taxon>Pseudomonadati</taxon>
        <taxon>Pseudomonadota</taxon>
        <taxon>Alphaproteobacteria</taxon>
        <taxon>Sphingomonadales</taxon>
        <taxon>Sphingomonadaceae</taxon>
        <taxon>Sphingobium</taxon>
    </lineage>
</organism>
<dbReference type="Pfam" id="PF00440">
    <property type="entry name" value="TetR_N"/>
    <property type="match status" value="1"/>
</dbReference>
<dbReference type="AlphaFoldDB" id="A0A437J5Q9"/>
<dbReference type="InterPro" id="IPR001647">
    <property type="entry name" value="HTH_TetR"/>
</dbReference>
<dbReference type="InterPro" id="IPR050109">
    <property type="entry name" value="HTH-type_TetR-like_transc_reg"/>
</dbReference>
<dbReference type="SUPFAM" id="SSF46689">
    <property type="entry name" value="Homeodomain-like"/>
    <property type="match status" value="1"/>
</dbReference>
<feature type="region of interest" description="Disordered" evidence="3">
    <location>
        <begin position="1"/>
        <end position="23"/>
    </location>
</feature>
<dbReference type="GO" id="GO:0003700">
    <property type="term" value="F:DNA-binding transcription factor activity"/>
    <property type="evidence" value="ECO:0007669"/>
    <property type="project" value="TreeGrafter"/>
</dbReference>
<dbReference type="OrthoDB" id="3218408at2"/>
<proteinExistence type="predicted"/>
<dbReference type="GO" id="GO:0000976">
    <property type="term" value="F:transcription cis-regulatory region binding"/>
    <property type="evidence" value="ECO:0007669"/>
    <property type="project" value="TreeGrafter"/>
</dbReference>
<protein>
    <submittedName>
        <fullName evidence="5">TetR/AcrR family transcriptional regulator</fullName>
    </submittedName>
</protein>
<dbReference type="RefSeq" id="WP_127691380.1">
    <property type="nucleotide sequence ID" value="NZ_RZUL01000004.1"/>
</dbReference>
<evidence type="ECO:0000259" key="4">
    <source>
        <dbReference type="PROSITE" id="PS50977"/>
    </source>
</evidence>
<feature type="DNA-binding region" description="H-T-H motif" evidence="2">
    <location>
        <begin position="48"/>
        <end position="67"/>
    </location>
</feature>
<evidence type="ECO:0000256" key="2">
    <source>
        <dbReference type="PROSITE-ProRule" id="PRU00335"/>
    </source>
</evidence>
<keyword evidence="6" id="KW-1185">Reference proteome</keyword>
<reference evidence="5 6" key="1">
    <citation type="submission" date="2019-01" db="EMBL/GenBank/DDBJ databases">
        <authorList>
            <person name="Chen W.-M."/>
        </authorList>
    </citation>
    <scope>NUCLEOTIDE SEQUENCE [LARGE SCALE GENOMIC DNA]</scope>
    <source>
        <strain evidence="5 6">TLA-22</strain>
    </source>
</reference>
<dbReference type="PROSITE" id="PS50977">
    <property type="entry name" value="HTH_TETR_2"/>
    <property type="match status" value="1"/>
</dbReference>
<dbReference type="PANTHER" id="PTHR30055">
    <property type="entry name" value="HTH-TYPE TRANSCRIPTIONAL REGULATOR RUTR"/>
    <property type="match status" value="1"/>
</dbReference>